<reference evidence="2" key="2">
    <citation type="submission" date="2019-07" db="EMBL/GenBank/DDBJ databases">
        <authorList>
            <person name="Seetharam A."/>
            <person name="Woodhouse M."/>
            <person name="Cannon E."/>
        </authorList>
    </citation>
    <scope>NUCLEOTIDE SEQUENCE [LARGE SCALE GENOMIC DNA]</scope>
    <source>
        <strain evidence="2">cv. B73</strain>
    </source>
</reference>
<feature type="compositionally biased region" description="Low complexity" evidence="1">
    <location>
        <begin position="154"/>
        <end position="165"/>
    </location>
</feature>
<protein>
    <submittedName>
        <fullName evidence="2">Uncharacterized protein</fullName>
    </submittedName>
</protein>
<evidence type="ECO:0000256" key="1">
    <source>
        <dbReference type="SAM" id="MobiDB-lite"/>
    </source>
</evidence>
<evidence type="ECO:0000313" key="2">
    <source>
        <dbReference type="EnsemblPlants" id="Zm00001eb110550_P002"/>
    </source>
</evidence>
<sequence>MSVRPSPTRLMHAAKSGAVVTLRRCSLTSRSAFFLDQFASVQASTELVNLLLGDHRIECDAREPPPEFVNLLSHANPLTLLCLRPLPASSAHCHPLRPIVYREASIPPSPTHSDPPNTPPSSTRWPHPASLPHRRRGAPSPPEDEHEQQKTLRRSPPSRICPSSPLPLCRLAQPRSKHPLENGDTFPSRSLGSFATKPDAMATLCLDVLPLPRIRGFDPPPARVFAWHCPGVGCIQVFANSCFIWRMHRCKQS</sequence>
<dbReference type="AlphaFoldDB" id="A0A804MTK6"/>
<name>A0A804MTK6_MAIZE</name>
<accession>A0A804MTK6</accession>
<dbReference type="InParanoid" id="A0A804MTK6"/>
<reference evidence="2" key="3">
    <citation type="submission" date="2021-05" db="UniProtKB">
        <authorList>
            <consortium name="EnsemblPlants"/>
        </authorList>
    </citation>
    <scope>IDENTIFICATION</scope>
    <source>
        <strain evidence="2">cv. B73</strain>
    </source>
</reference>
<feature type="compositionally biased region" description="Polar residues" evidence="1">
    <location>
        <begin position="111"/>
        <end position="124"/>
    </location>
</feature>
<dbReference type="Proteomes" id="UP000007305">
    <property type="component" value="Chromosome 2"/>
</dbReference>
<proteinExistence type="predicted"/>
<feature type="region of interest" description="Disordered" evidence="1">
    <location>
        <begin position="104"/>
        <end position="165"/>
    </location>
</feature>
<dbReference type="Gramene" id="Zm00001eb110550_T002">
    <property type="protein sequence ID" value="Zm00001eb110550_P002"/>
    <property type="gene ID" value="Zm00001eb110550"/>
</dbReference>
<organism evidence="2 3">
    <name type="scientific">Zea mays</name>
    <name type="common">Maize</name>
    <dbReference type="NCBI Taxonomy" id="4577"/>
    <lineage>
        <taxon>Eukaryota</taxon>
        <taxon>Viridiplantae</taxon>
        <taxon>Streptophyta</taxon>
        <taxon>Embryophyta</taxon>
        <taxon>Tracheophyta</taxon>
        <taxon>Spermatophyta</taxon>
        <taxon>Magnoliopsida</taxon>
        <taxon>Liliopsida</taxon>
        <taxon>Poales</taxon>
        <taxon>Poaceae</taxon>
        <taxon>PACMAD clade</taxon>
        <taxon>Panicoideae</taxon>
        <taxon>Andropogonodae</taxon>
        <taxon>Andropogoneae</taxon>
        <taxon>Tripsacinae</taxon>
        <taxon>Zea</taxon>
    </lineage>
</organism>
<evidence type="ECO:0000313" key="3">
    <source>
        <dbReference type="Proteomes" id="UP000007305"/>
    </source>
</evidence>
<dbReference type="EnsemblPlants" id="Zm00001eb110550_T002">
    <property type="protein sequence ID" value="Zm00001eb110550_P002"/>
    <property type="gene ID" value="Zm00001eb110550"/>
</dbReference>
<keyword evidence="3" id="KW-1185">Reference proteome</keyword>
<reference evidence="3" key="1">
    <citation type="submission" date="2015-12" db="EMBL/GenBank/DDBJ databases">
        <title>Update maize B73 reference genome by single molecule sequencing technologies.</title>
        <authorList>
            <consortium name="Maize Genome Sequencing Project"/>
            <person name="Ware D."/>
        </authorList>
    </citation>
    <scope>NUCLEOTIDE SEQUENCE [LARGE SCALE GENOMIC DNA]</scope>
    <source>
        <strain evidence="3">cv. B73</strain>
    </source>
</reference>